<keyword evidence="6" id="KW-1185">Reference proteome</keyword>
<feature type="transmembrane region" description="Helical" evidence="2">
    <location>
        <begin position="363"/>
        <end position="382"/>
    </location>
</feature>
<dbReference type="GO" id="GO:0016746">
    <property type="term" value="F:acyltransferase activity"/>
    <property type="evidence" value="ECO:0007669"/>
    <property type="project" value="UniProtKB-KW"/>
</dbReference>
<dbReference type="Pfam" id="PF19040">
    <property type="entry name" value="SGNH"/>
    <property type="match status" value="1"/>
</dbReference>
<reference evidence="5" key="1">
    <citation type="submission" date="2024-05" db="EMBL/GenBank/DDBJ databases">
        <title>30 novel species of actinomycetes from the DSMZ collection.</title>
        <authorList>
            <person name="Nouioui I."/>
        </authorList>
    </citation>
    <scope>NUCLEOTIDE SEQUENCE</scope>
    <source>
        <strain evidence="5">DSM 41529</strain>
    </source>
</reference>
<keyword evidence="2" id="KW-0472">Membrane</keyword>
<feature type="transmembrane region" description="Helical" evidence="2">
    <location>
        <begin position="244"/>
        <end position="262"/>
    </location>
</feature>
<evidence type="ECO:0000313" key="5">
    <source>
        <dbReference type="EMBL" id="MDT0544912.1"/>
    </source>
</evidence>
<dbReference type="EMBL" id="JAVRFD010000009">
    <property type="protein sequence ID" value="MDT0544912.1"/>
    <property type="molecule type" value="Genomic_DNA"/>
</dbReference>
<feature type="transmembrane region" description="Helical" evidence="2">
    <location>
        <begin position="402"/>
        <end position="424"/>
    </location>
</feature>
<proteinExistence type="predicted"/>
<evidence type="ECO:0000259" key="4">
    <source>
        <dbReference type="Pfam" id="PF19040"/>
    </source>
</evidence>
<evidence type="ECO:0000256" key="2">
    <source>
        <dbReference type="SAM" id="Phobius"/>
    </source>
</evidence>
<dbReference type="PANTHER" id="PTHR23028:SF53">
    <property type="entry name" value="ACYL_TRANSF_3 DOMAIN-CONTAINING PROTEIN"/>
    <property type="match status" value="1"/>
</dbReference>
<feature type="domain" description="SGNH" evidence="4">
    <location>
        <begin position="480"/>
        <end position="711"/>
    </location>
</feature>
<keyword evidence="5" id="KW-0808">Transferase</keyword>
<protein>
    <submittedName>
        <fullName evidence="5">Acyltransferase family protein</fullName>
        <ecNumber evidence="5">2.3.1.-</ecNumber>
    </submittedName>
</protein>
<dbReference type="InterPro" id="IPR050879">
    <property type="entry name" value="Acyltransferase_3"/>
</dbReference>
<feature type="transmembrane region" description="Helical" evidence="2">
    <location>
        <begin position="294"/>
        <end position="313"/>
    </location>
</feature>
<dbReference type="EC" id="2.3.1.-" evidence="5"/>
<evidence type="ECO:0000313" key="6">
    <source>
        <dbReference type="Proteomes" id="UP001180754"/>
    </source>
</evidence>
<feature type="compositionally biased region" description="Basic and acidic residues" evidence="1">
    <location>
        <begin position="9"/>
        <end position="25"/>
    </location>
</feature>
<dbReference type="Proteomes" id="UP001180754">
    <property type="component" value="Unassembled WGS sequence"/>
</dbReference>
<feature type="domain" description="Acyltransferase 3" evidence="3">
    <location>
        <begin position="51"/>
        <end position="378"/>
    </location>
</feature>
<evidence type="ECO:0000259" key="3">
    <source>
        <dbReference type="Pfam" id="PF01757"/>
    </source>
</evidence>
<accession>A0ABU2XG52</accession>
<dbReference type="InterPro" id="IPR002656">
    <property type="entry name" value="Acyl_transf_3_dom"/>
</dbReference>
<feature type="transmembrane region" description="Helical" evidence="2">
    <location>
        <begin position="269"/>
        <end position="288"/>
    </location>
</feature>
<keyword evidence="2" id="KW-1133">Transmembrane helix</keyword>
<keyword evidence="2" id="KW-0812">Transmembrane</keyword>
<comment type="caution">
    <text evidence="5">The sequence shown here is derived from an EMBL/GenBank/DDBJ whole genome shotgun (WGS) entry which is preliminary data.</text>
</comment>
<feature type="transmembrane region" description="Helical" evidence="2">
    <location>
        <begin position="55"/>
        <end position="71"/>
    </location>
</feature>
<keyword evidence="5" id="KW-0012">Acyltransferase</keyword>
<name>A0ABU2XG52_9ACTN</name>
<evidence type="ECO:0000256" key="1">
    <source>
        <dbReference type="SAM" id="MobiDB-lite"/>
    </source>
</evidence>
<gene>
    <name evidence="5" type="ORF">RND15_19685</name>
</gene>
<feature type="transmembrane region" description="Helical" evidence="2">
    <location>
        <begin position="213"/>
        <end position="232"/>
    </location>
</feature>
<feature type="transmembrane region" description="Helical" evidence="2">
    <location>
        <begin position="325"/>
        <end position="343"/>
    </location>
</feature>
<dbReference type="InterPro" id="IPR043968">
    <property type="entry name" value="SGNH"/>
</dbReference>
<feature type="region of interest" description="Disordered" evidence="1">
    <location>
        <begin position="1"/>
        <end position="49"/>
    </location>
</feature>
<dbReference type="PANTHER" id="PTHR23028">
    <property type="entry name" value="ACETYLTRANSFERASE"/>
    <property type="match status" value="1"/>
</dbReference>
<dbReference type="RefSeq" id="WP_311725377.1">
    <property type="nucleotide sequence ID" value="NZ_JAVRFD010000009.1"/>
</dbReference>
<sequence length="718" mass="77452">MKHTSVTPRTDRGKKPDGQNPDRRQAGPPPAGSHRGHPPDPGDWPDPPLRHDIQGLRALAVGLVVAAHVGVPHAAGGYAGVDVFFVISGYLITSGLLREAARTGTLSLRRFFGRRAMRILPLATLVCLVTILGCRLFASKIRYTEFLHDALAAAAHFMNVELAFSGTDYLQQNATPSPFQHYWSLSAEEQFYLLWPVLLLLSWKVLRRPWPSALLLGALCLFSYILSAETTGTSPSWAYFGLHTRWWELGAGGLLAFCPGALTRIPRVVSGAGAWLGLAAILAAAVLYDDDTPFPGHHALLPVLGAVLVIAGGGRPSSSGASRLLAVRPATWVGGLSYGWYLWHWPVLMLGPAALDRTATPRLLLALSAVALLLAWATLHLVENPIRFHGGLRRQPATAIAFGLGLSASAVCVTLVAASFPPALSSGARAPELSATLAAARDPQARLTALLGTPATGLPANLAPALPHVKEQRSAVYRDRCHVDQTATRSPACVYGDRSSDKVVVLFGDSHAAQWFPALDRLSRERGWRLVSLTKASCKTADLTIVADGAPYTACDTWRKNALERIAQLRPMLVVASSSEAGTPVDRVHDPLREWTGGYERVDRRLVRDAGMLIVLLDNPWPRGDAVECAARHPLELRECETDARAAVSSPTVRTAARTAARRTGAAVIDPKGWLCPPTGRCPVTVGDTFVYRDESHLAESYVAALTPVLRQELRRHI</sequence>
<organism evidence="5 6">
    <name type="scientific">Streptomyces lonegramiae</name>
    <dbReference type="NCBI Taxonomy" id="3075524"/>
    <lineage>
        <taxon>Bacteria</taxon>
        <taxon>Bacillati</taxon>
        <taxon>Actinomycetota</taxon>
        <taxon>Actinomycetes</taxon>
        <taxon>Kitasatosporales</taxon>
        <taxon>Streptomycetaceae</taxon>
        <taxon>Streptomyces</taxon>
    </lineage>
</organism>
<feature type="transmembrane region" description="Helical" evidence="2">
    <location>
        <begin position="119"/>
        <end position="138"/>
    </location>
</feature>
<dbReference type="Pfam" id="PF01757">
    <property type="entry name" value="Acyl_transf_3"/>
    <property type="match status" value="1"/>
</dbReference>